<evidence type="ECO:0000313" key="2">
    <source>
        <dbReference type="Proteomes" id="UP001054945"/>
    </source>
</evidence>
<reference evidence="1 2" key="1">
    <citation type="submission" date="2021-06" db="EMBL/GenBank/DDBJ databases">
        <title>Caerostris extrusa draft genome.</title>
        <authorList>
            <person name="Kono N."/>
            <person name="Arakawa K."/>
        </authorList>
    </citation>
    <scope>NUCLEOTIDE SEQUENCE [LARGE SCALE GENOMIC DNA]</scope>
</reference>
<proteinExistence type="predicted"/>
<protein>
    <submittedName>
        <fullName evidence="1">Uncharacterized protein</fullName>
    </submittedName>
</protein>
<dbReference type="Proteomes" id="UP001054945">
    <property type="component" value="Unassembled WGS sequence"/>
</dbReference>
<keyword evidence="2" id="KW-1185">Reference proteome</keyword>
<dbReference type="EMBL" id="BPLR01013680">
    <property type="protein sequence ID" value="GIY62887.1"/>
    <property type="molecule type" value="Genomic_DNA"/>
</dbReference>
<sequence length="83" mass="9126">MNSFARPGALIIAPCCRNGPDLLLQQRPDGFHHASGTRGIWEEGGFTNSRPRGGPQWFLKWVADVSLASDACGRNCVGSWWLK</sequence>
<organism evidence="1 2">
    <name type="scientific">Caerostris extrusa</name>
    <name type="common">Bark spider</name>
    <name type="synonym">Caerostris bankana</name>
    <dbReference type="NCBI Taxonomy" id="172846"/>
    <lineage>
        <taxon>Eukaryota</taxon>
        <taxon>Metazoa</taxon>
        <taxon>Ecdysozoa</taxon>
        <taxon>Arthropoda</taxon>
        <taxon>Chelicerata</taxon>
        <taxon>Arachnida</taxon>
        <taxon>Araneae</taxon>
        <taxon>Araneomorphae</taxon>
        <taxon>Entelegynae</taxon>
        <taxon>Araneoidea</taxon>
        <taxon>Araneidae</taxon>
        <taxon>Caerostris</taxon>
    </lineage>
</organism>
<gene>
    <name evidence="1" type="ORF">CEXT_56541</name>
</gene>
<name>A0AAV4UXT2_CAEEX</name>
<dbReference type="AlphaFoldDB" id="A0AAV4UXT2"/>
<accession>A0AAV4UXT2</accession>
<evidence type="ECO:0000313" key="1">
    <source>
        <dbReference type="EMBL" id="GIY62887.1"/>
    </source>
</evidence>
<comment type="caution">
    <text evidence="1">The sequence shown here is derived from an EMBL/GenBank/DDBJ whole genome shotgun (WGS) entry which is preliminary data.</text>
</comment>